<evidence type="ECO:0000256" key="2">
    <source>
        <dbReference type="ARBA" id="ARBA00022448"/>
    </source>
</evidence>
<dbReference type="SUPFAM" id="SSF52540">
    <property type="entry name" value="P-loop containing nucleoside triphosphate hydrolases"/>
    <property type="match status" value="1"/>
</dbReference>
<reference evidence="7" key="1">
    <citation type="submission" date="2016-10" db="EMBL/GenBank/DDBJ databases">
        <authorList>
            <person name="Varghese N."/>
            <person name="Submissions S."/>
        </authorList>
    </citation>
    <scope>NUCLEOTIDE SEQUENCE [LARGE SCALE GENOMIC DNA]</scope>
    <source>
        <strain evidence="7">KPR-1</strain>
    </source>
</reference>
<protein>
    <submittedName>
        <fullName evidence="6">ABC transporter</fullName>
    </submittedName>
</protein>
<dbReference type="AlphaFoldDB" id="A0A1H4C3Q0"/>
<dbReference type="GO" id="GO:0016887">
    <property type="term" value="F:ATP hydrolysis activity"/>
    <property type="evidence" value="ECO:0007669"/>
    <property type="project" value="InterPro"/>
</dbReference>
<comment type="similarity">
    <text evidence="1">Belongs to the ABC transporter superfamily.</text>
</comment>
<feature type="domain" description="ABC transporter" evidence="5">
    <location>
        <begin position="22"/>
        <end position="72"/>
    </location>
</feature>
<evidence type="ECO:0000256" key="3">
    <source>
        <dbReference type="ARBA" id="ARBA00022970"/>
    </source>
</evidence>
<organism evidence="6 7">
    <name type="scientific">Bowdeniella nasicola</name>
    <dbReference type="NCBI Taxonomy" id="208480"/>
    <lineage>
        <taxon>Bacteria</taxon>
        <taxon>Bacillati</taxon>
        <taxon>Actinomycetota</taxon>
        <taxon>Actinomycetes</taxon>
        <taxon>Actinomycetales</taxon>
        <taxon>Actinomycetaceae</taxon>
        <taxon>Bowdeniella</taxon>
    </lineage>
</organism>
<dbReference type="Proteomes" id="UP000199288">
    <property type="component" value="Unassembled WGS sequence"/>
</dbReference>
<keyword evidence="2" id="KW-0813">Transport</keyword>
<dbReference type="RefSeq" id="WP_315971785.1">
    <property type="nucleotide sequence ID" value="NZ_FNQV01000011.1"/>
</dbReference>
<dbReference type="InterPro" id="IPR003439">
    <property type="entry name" value="ABC_transporter-like_ATP-bd"/>
</dbReference>
<dbReference type="PANTHER" id="PTHR43820:SF4">
    <property type="entry name" value="HIGH-AFFINITY BRANCHED-CHAIN AMINO ACID TRANSPORT ATP-BINDING PROTEIN LIVF"/>
    <property type="match status" value="1"/>
</dbReference>
<dbReference type="EMBL" id="FNQV01000011">
    <property type="protein sequence ID" value="SEA55031.1"/>
    <property type="molecule type" value="Genomic_DNA"/>
</dbReference>
<dbReference type="GO" id="GO:0015658">
    <property type="term" value="F:branched-chain amino acid transmembrane transporter activity"/>
    <property type="evidence" value="ECO:0007669"/>
    <property type="project" value="TreeGrafter"/>
</dbReference>
<evidence type="ECO:0000313" key="6">
    <source>
        <dbReference type="EMBL" id="SEA55031.1"/>
    </source>
</evidence>
<accession>A0A1H4C3Q0</accession>
<evidence type="ECO:0000259" key="5">
    <source>
        <dbReference type="Pfam" id="PF00005"/>
    </source>
</evidence>
<dbReference type="Gene3D" id="3.40.50.300">
    <property type="entry name" value="P-loop containing nucleotide triphosphate hydrolases"/>
    <property type="match status" value="1"/>
</dbReference>
<proteinExistence type="inferred from homology"/>
<dbReference type="Pfam" id="PF00005">
    <property type="entry name" value="ABC_tran"/>
    <property type="match status" value="1"/>
</dbReference>
<feature type="compositionally biased region" description="Basic and acidic residues" evidence="4">
    <location>
        <begin position="67"/>
        <end position="83"/>
    </location>
</feature>
<dbReference type="GO" id="GO:0005524">
    <property type="term" value="F:ATP binding"/>
    <property type="evidence" value="ECO:0007669"/>
    <property type="project" value="InterPro"/>
</dbReference>
<dbReference type="GO" id="GO:0015807">
    <property type="term" value="P:L-amino acid transport"/>
    <property type="evidence" value="ECO:0007669"/>
    <property type="project" value="TreeGrafter"/>
</dbReference>
<keyword evidence="3" id="KW-0029">Amino-acid transport</keyword>
<name>A0A1H4C3Q0_9ACTO</name>
<dbReference type="PANTHER" id="PTHR43820">
    <property type="entry name" value="HIGH-AFFINITY BRANCHED-CHAIN AMINO ACID TRANSPORT ATP-BINDING PROTEIN LIVF"/>
    <property type="match status" value="1"/>
</dbReference>
<evidence type="ECO:0000313" key="7">
    <source>
        <dbReference type="Proteomes" id="UP000199288"/>
    </source>
</evidence>
<evidence type="ECO:0000256" key="1">
    <source>
        <dbReference type="ARBA" id="ARBA00005417"/>
    </source>
</evidence>
<gene>
    <name evidence="6" type="ORF">SAMN02910418_01859</name>
</gene>
<dbReference type="InterPro" id="IPR052156">
    <property type="entry name" value="BCAA_Transport_ATP-bd_LivF"/>
</dbReference>
<keyword evidence="7" id="KW-1185">Reference proteome</keyword>
<feature type="region of interest" description="Disordered" evidence="4">
    <location>
        <begin position="67"/>
        <end position="103"/>
    </location>
</feature>
<sequence length="103" mass="11014">MTASVMIEAQGVDFSYGKTQVLHDVTMQVNRGEIVALLGPNGVGKTTLVENLVGTLSPTAGTVRILGEDQEGRRRFPYPDRARPPALGRPPKVAGSRAAPMDR</sequence>
<evidence type="ECO:0000256" key="4">
    <source>
        <dbReference type="SAM" id="MobiDB-lite"/>
    </source>
</evidence>
<dbReference type="InterPro" id="IPR027417">
    <property type="entry name" value="P-loop_NTPase"/>
</dbReference>